<proteinExistence type="predicted"/>
<accession>A0A2C5WWB3</accession>
<keyword evidence="2" id="KW-1185">Reference proteome</keyword>
<dbReference type="AlphaFoldDB" id="A0A2C5WWB3"/>
<evidence type="ECO:0000313" key="1">
    <source>
        <dbReference type="EMBL" id="PHH53109.1"/>
    </source>
</evidence>
<dbReference type="Proteomes" id="UP000222788">
    <property type="component" value="Unassembled WGS sequence"/>
</dbReference>
<gene>
    <name evidence="1" type="ORF">CFIMG_008272RA00001</name>
</gene>
<protein>
    <submittedName>
        <fullName evidence="1">Uncharacterized protein</fullName>
    </submittedName>
</protein>
<reference evidence="1 2" key="1">
    <citation type="journal article" date="2013" name="Fungal Biol.">
        <title>Analysis of microsatellite markers in the genome of the plant pathogen Ceratocystis fimbriata.</title>
        <authorList>
            <person name="Simpson M.C."/>
            <person name="Wilken P.M."/>
            <person name="Coetzee M.P."/>
            <person name="Wingfield M.J."/>
            <person name="Wingfield B.D."/>
        </authorList>
    </citation>
    <scope>NUCLEOTIDE SEQUENCE [LARGE SCALE GENOMIC DNA]</scope>
    <source>
        <strain evidence="1 2">CBS 114723</strain>
    </source>
</reference>
<comment type="caution">
    <text evidence="1">The sequence shown here is derived from an EMBL/GenBank/DDBJ whole genome shotgun (WGS) entry which is preliminary data.</text>
</comment>
<name>A0A2C5WWB3_9PEZI</name>
<evidence type="ECO:0000313" key="2">
    <source>
        <dbReference type="Proteomes" id="UP000222788"/>
    </source>
</evidence>
<organism evidence="1 2">
    <name type="scientific">Ceratocystis fimbriata CBS 114723</name>
    <dbReference type="NCBI Taxonomy" id="1035309"/>
    <lineage>
        <taxon>Eukaryota</taxon>
        <taxon>Fungi</taxon>
        <taxon>Dikarya</taxon>
        <taxon>Ascomycota</taxon>
        <taxon>Pezizomycotina</taxon>
        <taxon>Sordariomycetes</taxon>
        <taxon>Hypocreomycetidae</taxon>
        <taxon>Microascales</taxon>
        <taxon>Ceratocystidaceae</taxon>
        <taxon>Ceratocystis</taxon>
    </lineage>
</organism>
<dbReference type="EMBL" id="APWK03000049">
    <property type="protein sequence ID" value="PHH53109.1"/>
    <property type="molecule type" value="Genomic_DNA"/>
</dbReference>
<sequence>MVVACVLASGLPSVKGTAAMTVVSGVGVEDSSMGDRPAGELAGKSCNSSGDTVADMTAVSDDVGKLRSALLSGIVGTGSSGGSKFWLARASTSVLSTVTPPPTLYLSDGPAQLDTGVSGSSSSARSRLALRRAAAF</sequence>
<reference evidence="1 2" key="2">
    <citation type="journal article" date="2013" name="IMA Fungus">
        <title>IMA Genome-F 1: Ceratocystis fimbriata: Draft nuclear genome sequence for the plant pathogen, Ceratocystis fimbriata.</title>
        <authorList>
            <person name="Wilken P.M."/>
            <person name="Steenkamp E.T."/>
            <person name="Wingfield M.J."/>
            <person name="de Beer Z.W."/>
            <person name="Wingfield B.D."/>
        </authorList>
    </citation>
    <scope>NUCLEOTIDE SEQUENCE [LARGE SCALE GENOMIC DNA]</scope>
    <source>
        <strain evidence="1 2">CBS 114723</strain>
    </source>
</reference>